<sequence>MTKLTNPNKMIKIATNPYGVLGLLVTDQVRKYSDMNKGWLEMQKQKPVEGEDFIDFIPFVGGAGIVQLSHCTDIQEITASKALELYSGWDCHAQHFTSTLNRL</sequence>
<dbReference type="KEGG" id="vg:55608541"/>
<evidence type="ECO:0000313" key="1">
    <source>
        <dbReference type="EMBL" id="AXC34463.1"/>
    </source>
</evidence>
<accession>A0A384ZS47</accession>
<reference evidence="1 2" key="1">
    <citation type="submission" date="2018-05" db="EMBL/GenBank/DDBJ databases">
        <title>The genome of Vibrio coralliilyticus phage YC.</title>
        <authorList>
            <person name="Benler S."/>
        </authorList>
    </citation>
    <scope>NUCLEOTIDE SEQUENCE [LARGE SCALE GENOMIC DNA]</scope>
</reference>
<dbReference type="RefSeq" id="YP_009838309.1">
    <property type="nucleotide sequence ID" value="NC_048709.1"/>
</dbReference>
<organism evidence="1 2">
    <name type="scientific">Vibrio phage YC</name>
    <dbReference type="NCBI Taxonomy" id="2267403"/>
    <lineage>
        <taxon>Viruses</taxon>
        <taxon>Duplodnaviria</taxon>
        <taxon>Heunggongvirae</taxon>
        <taxon>Uroviricota</taxon>
        <taxon>Caudoviricetes</taxon>
        <taxon>Pantevenvirales</taxon>
        <taxon>Ackermannviridae</taxon>
        <taxon>Campanilevirus</taxon>
        <taxon>Campanilevirus YC</taxon>
    </lineage>
</organism>
<dbReference type="Proteomes" id="UP000260311">
    <property type="component" value="Segment"/>
</dbReference>
<evidence type="ECO:0000313" key="2">
    <source>
        <dbReference type="Proteomes" id="UP000260311"/>
    </source>
</evidence>
<protein>
    <submittedName>
        <fullName evidence="1">Uncharacterized protein</fullName>
    </submittedName>
</protein>
<dbReference type="GeneID" id="55608541"/>
<name>A0A384ZS47_9CAUD</name>
<keyword evidence="2" id="KW-1185">Reference proteome</keyword>
<dbReference type="EMBL" id="MH375644">
    <property type="protein sequence ID" value="AXC34463.1"/>
    <property type="molecule type" value="Genomic_DNA"/>
</dbReference>
<proteinExistence type="predicted"/>